<feature type="transmembrane region" description="Helical" evidence="4">
    <location>
        <begin position="147"/>
        <end position="170"/>
    </location>
</feature>
<feature type="transmembrane region" description="Helical" evidence="4">
    <location>
        <begin position="349"/>
        <end position="369"/>
    </location>
</feature>
<sequence>MNEDLESQQKRLSRHSVALSDDTTTGAQTPRPQYTRSIAWNQTDRTQLPPDGGLEAWTQVLTGHLVLFNSFGLIQTFGIFQPYYENHLNRPPFNVSWIGSIHIFLVYFIATFSGHALDAGWYKSSLAVGATLQLMGLFLAAQSKVYWMLFLFHGVFQGVAHGMIFCPAVTNTATYFHKRRTTAMALVACGGGIGGLVFAAIASCLLENFGIAWTLRVIGFVVLFNSILIISLARTRKKATSRQSRPVVEWRAFKDKSYTLYVLAMFFVFAGVWVPYFYIRSFVTEIIHANRQTSFILILLLNGAGLPGRILPALLSDRYLGALNAYILITLLTSLTLFLWPLVTSIPAMYPWAMAYGFCAGGVASLLQAGIASLNEGDEGLGVKIGMGFSVVSVASLMGSPVGGVLIERGMGWMGFGGEFLWLQVFTGGMLGVGCSILAGTRVSRTGWRVWK</sequence>
<feature type="transmembrane region" description="Helical" evidence="4">
    <location>
        <begin position="258"/>
        <end position="279"/>
    </location>
</feature>
<feature type="region of interest" description="Disordered" evidence="3">
    <location>
        <begin position="12"/>
        <end position="42"/>
    </location>
</feature>
<feature type="transmembrane region" description="Helical" evidence="4">
    <location>
        <begin position="65"/>
        <end position="84"/>
    </location>
</feature>
<dbReference type="InterPro" id="IPR036259">
    <property type="entry name" value="MFS_trans_sf"/>
</dbReference>
<dbReference type="Pfam" id="PF07690">
    <property type="entry name" value="MFS_1"/>
    <property type="match status" value="1"/>
</dbReference>
<dbReference type="Proteomes" id="UP000800200">
    <property type="component" value="Unassembled WGS sequence"/>
</dbReference>
<dbReference type="GO" id="GO:0022857">
    <property type="term" value="F:transmembrane transporter activity"/>
    <property type="evidence" value="ECO:0007669"/>
    <property type="project" value="InterPro"/>
</dbReference>
<comment type="similarity">
    <text evidence="2">Belongs to the major facilitator superfamily. Monocarboxylate porter (TC 2.A.1.13) family.</text>
</comment>
<dbReference type="OrthoDB" id="6499973at2759"/>
<feature type="transmembrane region" description="Helical" evidence="4">
    <location>
        <begin position="96"/>
        <end position="117"/>
    </location>
</feature>
<gene>
    <name evidence="5" type="ORF">K469DRAFT_753373</name>
</gene>
<dbReference type="Gene3D" id="1.20.1250.20">
    <property type="entry name" value="MFS general substrate transporter like domains"/>
    <property type="match status" value="1"/>
</dbReference>
<keyword evidence="4" id="KW-0812">Transmembrane</keyword>
<feature type="transmembrane region" description="Helical" evidence="4">
    <location>
        <begin position="291"/>
        <end position="311"/>
    </location>
</feature>
<evidence type="ECO:0000256" key="3">
    <source>
        <dbReference type="SAM" id="MobiDB-lite"/>
    </source>
</evidence>
<dbReference type="PANTHER" id="PTHR11360:SF130">
    <property type="entry name" value="MAJOR FACILITATOR SUPERFAMILY (MFS) PROFILE DOMAIN-CONTAINING PROTEIN-RELATED"/>
    <property type="match status" value="1"/>
</dbReference>
<feature type="transmembrane region" description="Helical" evidence="4">
    <location>
        <begin position="381"/>
        <end position="400"/>
    </location>
</feature>
<feature type="transmembrane region" description="Helical" evidence="4">
    <location>
        <begin position="323"/>
        <end position="343"/>
    </location>
</feature>
<feature type="transmembrane region" description="Helical" evidence="4">
    <location>
        <begin position="182"/>
        <end position="201"/>
    </location>
</feature>
<dbReference type="PANTHER" id="PTHR11360">
    <property type="entry name" value="MONOCARBOXYLATE TRANSPORTER"/>
    <property type="match status" value="1"/>
</dbReference>
<dbReference type="AlphaFoldDB" id="A0A6A6DR10"/>
<dbReference type="EMBL" id="ML994658">
    <property type="protein sequence ID" value="KAF2180380.1"/>
    <property type="molecule type" value="Genomic_DNA"/>
</dbReference>
<feature type="compositionally biased region" description="Polar residues" evidence="3">
    <location>
        <begin position="21"/>
        <end position="42"/>
    </location>
</feature>
<feature type="transmembrane region" description="Helical" evidence="4">
    <location>
        <begin position="213"/>
        <end position="233"/>
    </location>
</feature>
<accession>A0A6A6DR10</accession>
<evidence type="ECO:0000313" key="6">
    <source>
        <dbReference type="Proteomes" id="UP000800200"/>
    </source>
</evidence>
<dbReference type="SUPFAM" id="SSF103473">
    <property type="entry name" value="MFS general substrate transporter"/>
    <property type="match status" value="1"/>
</dbReference>
<comment type="subcellular location">
    <subcellularLocation>
        <location evidence="1">Membrane</location>
        <topology evidence="1">Multi-pass membrane protein</topology>
    </subcellularLocation>
</comment>
<protein>
    <submittedName>
        <fullName evidence="5">MFS general substrate transporter</fullName>
    </submittedName>
</protein>
<keyword evidence="4" id="KW-1133">Transmembrane helix</keyword>
<feature type="transmembrane region" description="Helical" evidence="4">
    <location>
        <begin position="420"/>
        <end position="439"/>
    </location>
</feature>
<keyword evidence="6" id="KW-1185">Reference proteome</keyword>
<organism evidence="5 6">
    <name type="scientific">Zopfia rhizophila CBS 207.26</name>
    <dbReference type="NCBI Taxonomy" id="1314779"/>
    <lineage>
        <taxon>Eukaryota</taxon>
        <taxon>Fungi</taxon>
        <taxon>Dikarya</taxon>
        <taxon>Ascomycota</taxon>
        <taxon>Pezizomycotina</taxon>
        <taxon>Dothideomycetes</taxon>
        <taxon>Dothideomycetes incertae sedis</taxon>
        <taxon>Zopfiaceae</taxon>
        <taxon>Zopfia</taxon>
    </lineage>
</organism>
<dbReference type="InterPro" id="IPR011701">
    <property type="entry name" value="MFS"/>
</dbReference>
<evidence type="ECO:0000256" key="1">
    <source>
        <dbReference type="ARBA" id="ARBA00004141"/>
    </source>
</evidence>
<evidence type="ECO:0000256" key="2">
    <source>
        <dbReference type="ARBA" id="ARBA00006727"/>
    </source>
</evidence>
<evidence type="ECO:0000256" key="4">
    <source>
        <dbReference type="SAM" id="Phobius"/>
    </source>
</evidence>
<evidence type="ECO:0000313" key="5">
    <source>
        <dbReference type="EMBL" id="KAF2180380.1"/>
    </source>
</evidence>
<keyword evidence="4" id="KW-0472">Membrane</keyword>
<name>A0A6A6DR10_9PEZI</name>
<proteinExistence type="inferred from homology"/>
<dbReference type="InterPro" id="IPR050327">
    <property type="entry name" value="Proton-linked_MCT"/>
</dbReference>
<dbReference type="GO" id="GO:0016020">
    <property type="term" value="C:membrane"/>
    <property type="evidence" value="ECO:0007669"/>
    <property type="project" value="UniProtKB-SubCell"/>
</dbReference>
<reference evidence="5" key="1">
    <citation type="journal article" date="2020" name="Stud. Mycol.">
        <title>101 Dothideomycetes genomes: a test case for predicting lifestyles and emergence of pathogens.</title>
        <authorList>
            <person name="Haridas S."/>
            <person name="Albert R."/>
            <person name="Binder M."/>
            <person name="Bloem J."/>
            <person name="Labutti K."/>
            <person name="Salamov A."/>
            <person name="Andreopoulos B."/>
            <person name="Baker S."/>
            <person name="Barry K."/>
            <person name="Bills G."/>
            <person name="Bluhm B."/>
            <person name="Cannon C."/>
            <person name="Castanera R."/>
            <person name="Culley D."/>
            <person name="Daum C."/>
            <person name="Ezra D."/>
            <person name="Gonzalez J."/>
            <person name="Henrissat B."/>
            <person name="Kuo A."/>
            <person name="Liang C."/>
            <person name="Lipzen A."/>
            <person name="Lutzoni F."/>
            <person name="Magnuson J."/>
            <person name="Mondo S."/>
            <person name="Nolan M."/>
            <person name="Ohm R."/>
            <person name="Pangilinan J."/>
            <person name="Park H.-J."/>
            <person name="Ramirez L."/>
            <person name="Alfaro M."/>
            <person name="Sun H."/>
            <person name="Tritt A."/>
            <person name="Yoshinaga Y."/>
            <person name="Zwiers L.-H."/>
            <person name="Turgeon B."/>
            <person name="Goodwin S."/>
            <person name="Spatafora J."/>
            <person name="Crous P."/>
            <person name="Grigoriev I."/>
        </authorList>
    </citation>
    <scope>NUCLEOTIDE SEQUENCE</scope>
    <source>
        <strain evidence="5">CBS 207.26</strain>
    </source>
</reference>